<dbReference type="Proteomes" id="UP000234275">
    <property type="component" value="Unassembled WGS sequence"/>
</dbReference>
<sequence>MSSDDDDFLTPRGLLVEGSFVCDGPSFQDLQTAVNASLELPYTQDRFQYWSGISPMGWNILNTYFIPLVDTCYSAVQSIQGLGHGYREVGTVCDLILSTASTAQSDYDALFQGLNDLTNDPDNEALREQVRKLTADRLDGVTTLETKTDTTFGEMKDGTDGVKTCEDQLKTILRNLDDSELEDLLRKNDPEDDLEDDLAALKYIRDKVAAMDMEAQSGGALQNLQLALGSVRVVITDLTAIQNAIENTSEPANEIILGHEKAKIIRKWSDLATEVQKFKDHYLS</sequence>
<proteinExistence type="predicted"/>
<dbReference type="RefSeq" id="XP_024699195.1">
    <property type="nucleotide sequence ID" value="XM_024852566.1"/>
</dbReference>
<name>A0A2I2FTC4_9EURO</name>
<dbReference type="EMBL" id="MSFO01000010">
    <property type="protein sequence ID" value="PLB43893.1"/>
    <property type="molecule type" value="Genomic_DNA"/>
</dbReference>
<evidence type="ECO:0000313" key="2">
    <source>
        <dbReference type="Proteomes" id="UP000234275"/>
    </source>
</evidence>
<dbReference type="GeneID" id="36560264"/>
<gene>
    <name evidence="1" type="ORF">P170DRAFT_468634</name>
</gene>
<dbReference type="OrthoDB" id="4427207at2759"/>
<dbReference type="SUPFAM" id="SSF58100">
    <property type="entry name" value="Bacterial hemolysins"/>
    <property type="match status" value="1"/>
</dbReference>
<dbReference type="VEuPathDB" id="FungiDB:P170DRAFT_468634"/>
<keyword evidence="2" id="KW-1185">Reference proteome</keyword>
<dbReference type="AlphaFoldDB" id="A0A2I2FTC4"/>
<comment type="caution">
    <text evidence="1">The sequence shown here is derived from an EMBL/GenBank/DDBJ whole genome shotgun (WGS) entry which is preliminary data.</text>
</comment>
<reference evidence="1 2" key="1">
    <citation type="submission" date="2016-12" db="EMBL/GenBank/DDBJ databases">
        <title>The genomes of Aspergillus section Nigri reveals drivers in fungal speciation.</title>
        <authorList>
            <consortium name="DOE Joint Genome Institute"/>
            <person name="Vesth T.C."/>
            <person name="Nybo J."/>
            <person name="Theobald S."/>
            <person name="Brandl J."/>
            <person name="Frisvad J.C."/>
            <person name="Nielsen K.F."/>
            <person name="Lyhne E.K."/>
            <person name="Kogle M.E."/>
            <person name="Kuo A."/>
            <person name="Riley R."/>
            <person name="Clum A."/>
            <person name="Nolan M."/>
            <person name="Lipzen A."/>
            <person name="Salamov A."/>
            <person name="Henrissat B."/>
            <person name="Wiebenga A."/>
            <person name="De Vries R.P."/>
            <person name="Grigoriev I.V."/>
            <person name="Mortensen U.H."/>
            <person name="Andersen M.R."/>
            <person name="Baker S.E."/>
        </authorList>
    </citation>
    <scope>NUCLEOTIDE SEQUENCE [LARGE SCALE GENOMIC DNA]</scope>
    <source>
        <strain evidence="1 2">IBT 23096</strain>
    </source>
</reference>
<evidence type="ECO:0000313" key="1">
    <source>
        <dbReference type="EMBL" id="PLB43893.1"/>
    </source>
</evidence>
<organism evidence="1 2">
    <name type="scientific">Aspergillus steynii IBT 23096</name>
    <dbReference type="NCBI Taxonomy" id="1392250"/>
    <lineage>
        <taxon>Eukaryota</taxon>
        <taxon>Fungi</taxon>
        <taxon>Dikarya</taxon>
        <taxon>Ascomycota</taxon>
        <taxon>Pezizomycotina</taxon>
        <taxon>Eurotiomycetes</taxon>
        <taxon>Eurotiomycetidae</taxon>
        <taxon>Eurotiales</taxon>
        <taxon>Aspergillaceae</taxon>
        <taxon>Aspergillus</taxon>
        <taxon>Aspergillus subgen. Circumdati</taxon>
    </lineage>
</organism>
<accession>A0A2I2FTC4</accession>
<protein>
    <submittedName>
        <fullName evidence="1">Uncharacterized protein</fullName>
    </submittedName>
</protein>